<comment type="subcellular location">
    <subcellularLocation>
        <location evidence="1">Cell inner membrane</location>
        <topology evidence="1">Single-pass membrane protein</topology>
    </subcellularLocation>
</comment>
<name>I0HW47_RUBGI</name>
<evidence type="ECO:0000256" key="7">
    <source>
        <dbReference type="ARBA" id="ARBA00022989"/>
    </source>
</evidence>
<evidence type="ECO:0000313" key="13">
    <source>
        <dbReference type="EMBL" id="BAL97234.1"/>
    </source>
</evidence>
<dbReference type="InterPro" id="IPR045584">
    <property type="entry name" value="Pilin-like"/>
</dbReference>
<dbReference type="GO" id="GO:0005886">
    <property type="term" value="C:plasma membrane"/>
    <property type="evidence" value="ECO:0007669"/>
    <property type="project" value="UniProtKB-SubCell"/>
</dbReference>
<proteinExistence type="inferred from homology"/>
<dbReference type="AlphaFoldDB" id="I0HW47"/>
<feature type="domain" description="General secretion pathway GspH" evidence="12">
    <location>
        <begin position="54"/>
        <end position="162"/>
    </location>
</feature>
<dbReference type="SUPFAM" id="SSF54523">
    <property type="entry name" value="Pili subunits"/>
    <property type="match status" value="1"/>
</dbReference>
<dbReference type="GO" id="GO:0015627">
    <property type="term" value="C:type II protein secretion system complex"/>
    <property type="evidence" value="ECO:0007669"/>
    <property type="project" value="InterPro"/>
</dbReference>
<dbReference type="EMBL" id="AP012320">
    <property type="protein sequence ID" value="BAL97234.1"/>
    <property type="molecule type" value="Genomic_DNA"/>
</dbReference>
<evidence type="ECO:0000256" key="1">
    <source>
        <dbReference type="ARBA" id="ARBA00004377"/>
    </source>
</evidence>
<evidence type="ECO:0000313" key="14">
    <source>
        <dbReference type="Proteomes" id="UP000007883"/>
    </source>
</evidence>
<evidence type="ECO:0000256" key="2">
    <source>
        <dbReference type="ARBA" id="ARBA00021549"/>
    </source>
</evidence>
<keyword evidence="8 11" id="KW-0472">Membrane</keyword>
<dbReference type="HOGENOM" id="CLU_084761_5_1_4"/>
<evidence type="ECO:0000256" key="9">
    <source>
        <dbReference type="ARBA" id="ARBA00025772"/>
    </source>
</evidence>
<dbReference type="GO" id="GO:0015628">
    <property type="term" value="P:protein secretion by the type II secretion system"/>
    <property type="evidence" value="ECO:0007669"/>
    <property type="project" value="InterPro"/>
</dbReference>
<evidence type="ECO:0000256" key="5">
    <source>
        <dbReference type="ARBA" id="ARBA00022519"/>
    </source>
</evidence>
<feature type="transmembrane region" description="Helical" evidence="11">
    <location>
        <begin position="20"/>
        <end position="42"/>
    </location>
</feature>
<dbReference type="eggNOG" id="COG4970">
    <property type="taxonomic scope" value="Bacteria"/>
</dbReference>
<dbReference type="NCBIfam" id="TIGR02532">
    <property type="entry name" value="IV_pilin_GFxxxE"/>
    <property type="match status" value="1"/>
</dbReference>
<dbReference type="RefSeq" id="WP_014430084.1">
    <property type="nucleotide sequence ID" value="NC_017075.1"/>
</dbReference>
<dbReference type="InterPro" id="IPR022346">
    <property type="entry name" value="T2SS_GspH"/>
</dbReference>
<evidence type="ECO:0000256" key="8">
    <source>
        <dbReference type="ARBA" id="ARBA00023136"/>
    </source>
</evidence>
<keyword evidence="6 11" id="KW-0812">Transmembrane</keyword>
<keyword evidence="14" id="KW-1185">Reference proteome</keyword>
<evidence type="ECO:0000256" key="3">
    <source>
        <dbReference type="ARBA" id="ARBA00022475"/>
    </source>
</evidence>
<gene>
    <name evidence="13" type="ordered locus">RGE_38980</name>
</gene>
<dbReference type="Pfam" id="PF12019">
    <property type="entry name" value="GspH"/>
    <property type="match status" value="1"/>
</dbReference>
<dbReference type="KEGG" id="rge:RGE_38980"/>
<dbReference type="PROSITE" id="PS00409">
    <property type="entry name" value="PROKAR_NTER_METHYL"/>
    <property type="match status" value="1"/>
</dbReference>
<dbReference type="InterPro" id="IPR012902">
    <property type="entry name" value="N_methyl_site"/>
</dbReference>
<evidence type="ECO:0000256" key="11">
    <source>
        <dbReference type="SAM" id="Phobius"/>
    </source>
</evidence>
<evidence type="ECO:0000259" key="12">
    <source>
        <dbReference type="Pfam" id="PF12019"/>
    </source>
</evidence>
<comment type="similarity">
    <text evidence="9">Belongs to the GSP H family.</text>
</comment>
<dbReference type="STRING" id="983917.RGE_38980"/>
<keyword evidence="5" id="KW-0997">Cell inner membrane</keyword>
<accession>I0HW47</accession>
<dbReference type="PATRIC" id="fig|983917.3.peg.3799"/>
<sequence length="178" mass="18980">MARDPLPQPPNTPRPRGLTLIESAVTLALAALVVGLAVPGFATMQERERLRGVAAQLETDIMYARSLATARSDGVRLEFAGPRCWLLHDGAPGCSCDGPVPICEGRRVLRYVNLGDTHPVQLLSNSGSLLFDPTRGTVTPTATVRLSLPSGPRLHLVVNLMGRVRRCSPDGLPGEAPC</sequence>
<keyword evidence="4" id="KW-0488">Methylation</keyword>
<dbReference type="Proteomes" id="UP000007883">
    <property type="component" value="Chromosome"/>
</dbReference>
<organism evidence="13 14">
    <name type="scientific">Rubrivivax gelatinosus (strain NBRC 100245 / IL144)</name>
    <dbReference type="NCBI Taxonomy" id="983917"/>
    <lineage>
        <taxon>Bacteria</taxon>
        <taxon>Pseudomonadati</taxon>
        <taxon>Pseudomonadota</taxon>
        <taxon>Betaproteobacteria</taxon>
        <taxon>Burkholderiales</taxon>
        <taxon>Sphaerotilaceae</taxon>
        <taxon>Rubrivivax</taxon>
    </lineage>
</organism>
<reference evidence="13 14" key="1">
    <citation type="journal article" date="2012" name="J. Bacteriol.">
        <title>Complete genome sequence of phototrophic betaproteobacterium Rubrivivax gelatinosus IL144.</title>
        <authorList>
            <person name="Nagashima S."/>
            <person name="Kamimura A."/>
            <person name="Shimizu T."/>
            <person name="Nakamura-isaki S."/>
            <person name="Aono E."/>
            <person name="Sakamoto K."/>
            <person name="Ichikawa N."/>
            <person name="Nakazawa H."/>
            <person name="Sekine M."/>
            <person name="Yamazaki S."/>
            <person name="Fujita N."/>
            <person name="Shimada K."/>
            <person name="Hanada S."/>
            <person name="Nagashima K.V.P."/>
        </authorList>
    </citation>
    <scope>NUCLEOTIDE SEQUENCE [LARGE SCALE GENOMIC DNA]</scope>
    <source>
        <strain evidence="14">NBRC 100245 / IL144</strain>
    </source>
</reference>
<evidence type="ECO:0000256" key="4">
    <source>
        <dbReference type="ARBA" id="ARBA00022481"/>
    </source>
</evidence>
<keyword evidence="7 11" id="KW-1133">Transmembrane helix</keyword>
<evidence type="ECO:0000256" key="6">
    <source>
        <dbReference type="ARBA" id="ARBA00022692"/>
    </source>
</evidence>
<protein>
    <recommendedName>
        <fullName evidence="2">Type II secretion system protein H</fullName>
    </recommendedName>
    <alternativeName>
        <fullName evidence="10">General secretion pathway protein H</fullName>
    </alternativeName>
</protein>
<keyword evidence="3" id="KW-1003">Cell membrane</keyword>
<evidence type="ECO:0000256" key="10">
    <source>
        <dbReference type="ARBA" id="ARBA00030775"/>
    </source>
</evidence>